<reference evidence="1" key="1">
    <citation type="journal article" date="2014" name="Front. Microbiol.">
        <title>High frequency of phylogenetically diverse reductive dehalogenase-homologous genes in deep subseafloor sedimentary metagenomes.</title>
        <authorList>
            <person name="Kawai M."/>
            <person name="Futagami T."/>
            <person name="Toyoda A."/>
            <person name="Takaki Y."/>
            <person name="Nishi S."/>
            <person name="Hori S."/>
            <person name="Arai W."/>
            <person name="Tsubouchi T."/>
            <person name="Morono Y."/>
            <person name="Uchiyama I."/>
            <person name="Ito T."/>
            <person name="Fujiyama A."/>
            <person name="Inagaki F."/>
            <person name="Takami H."/>
        </authorList>
    </citation>
    <scope>NUCLEOTIDE SEQUENCE</scope>
    <source>
        <strain evidence="1">Expedition CK06-06</strain>
    </source>
</reference>
<dbReference type="EMBL" id="BARW01027469">
    <property type="protein sequence ID" value="GAJ15723.1"/>
    <property type="molecule type" value="Genomic_DNA"/>
</dbReference>
<name>X1UDX2_9ZZZZ</name>
<comment type="caution">
    <text evidence="1">The sequence shown here is derived from an EMBL/GenBank/DDBJ whole genome shotgun (WGS) entry which is preliminary data.</text>
</comment>
<gene>
    <name evidence="1" type="ORF">S12H4_44563</name>
</gene>
<proteinExistence type="predicted"/>
<evidence type="ECO:0000313" key="1">
    <source>
        <dbReference type="EMBL" id="GAJ15723.1"/>
    </source>
</evidence>
<feature type="non-terminal residue" evidence="1">
    <location>
        <position position="1"/>
    </location>
</feature>
<sequence length="66" mass="7521">TVTISADGRKIKEIDFKPLNVGHGIAIILKNILVLNINVKEIELEINYPLEELEKNNNIIKLEIKK</sequence>
<dbReference type="AlphaFoldDB" id="X1UDX2"/>
<protein>
    <submittedName>
        <fullName evidence="1">Uncharacterized protein</fullName>
    </submittedName>
</protein>
<organism evidence="1">
    <name type="scientific">marine sediment metagenome</name>
    <dbReference type="NCBI Taxonomy" id="412755"/>
    <lineage>
        <taxon>unclassified sequences</taxon>
        <taxon>metagenomes</taxon>
        <taxon>ecological metagenomes</taxon>
    </lineage>
</organism>
<accession>X1UDX2</accession>